<reference evidence="1 2" key="3">
    <citation type="submission" date="2019-11" db="EMBL/GenBank/DDBJ databases">
        <title>A de novo genome assembly of a pear dwarfing rootstock.</title>
        <authorList>
            <person name="Wang F."/>
            <person name="Wang J."/>
            <person name="Li S."/>
            <person name="Zhang Y."/>
            <person name="Fang M."/>
            <person name="Ma L."/>
            <person name="Zhao Y."/>
            <person name="Jiang S."/>
        </authorList>
    </citation>
    <scope>NUCLEOTIDE SEQUENCE [LARGE SCALE GENOMIC DNA]</scope>
    <source>
        <strain evidence="1">S2</strain>
        <tissue evidence="1">Leaf</tissue>
    </source>
</reference>
<dbReference type="AlphaFoldDB" id="A0A5N5HYA1"/>
<evidence type="ECO:0000313" key="2">
    <source>
        <dbReference type="Proteomes" id="UP000327157"/>
    </source>
</evidence>
<organism evidence="1 2">
    <name type="scientific">Pyrus ussuriensis x Pyrus communis</name>
    <dbReference type="NCBI Taxonomy" id="2448454"/>
    <lineage>
        <taxon>Eukaryota</taxon>
        <taxon>Viridiplantae</taxon>
        <taxon>Streptophyta</taxon>
        <taxon>Embryophyta</taxon>
        <taxon>Tracheophyta</taxon>
        <taxon>Spermatophyta</taxon>
        <taxon>Magnoliopsida</taxon>
        <taxon>eudicotyledons</taxon>
        <taxon>Gunneridae</taxon>
        <taxon>Pentapetalae</taxon>
        <taxon>rosids</taxon>
        <taxon>fabids</taxon>
        <taxon>Rosales</taxon>
        <taxon>Rosaceae</taxon>
        <taxon>Amygdaloideae</taxon>
        <taxon>Maleae</taxon>
        <taxon>Pyrus</taxon>
    </lineage>
</organism>
<keyword evidence="2" id="KW-1185">Reference proteome</keyword>
<dbReference type="EMBL" id="SMOL01000120">
    <property type="protein sequence ID" value="KAB2632548.1"/>
    <property type="molecule type" value="Genomic_DNA"/>
</dbReference>
<reference evidence="2" key="2">
    <citation type="submission" date="2019-10" db="EMBL/GenBank/DDBJ databases">
        <title>A de novo genome assembly of a pear dwarfing rootstock.</title>
        <authorList>
            <person name="Wang F."/>
            <person name="Wang J."/>
            <person name="Li S."/>
            <person name="Zhang Y."/>
            <person name="Fang M."/>
            <person name="Ma L."/>
            <person name="Zhao Y."/>
            <person name="Jiang S."/>
        </authorList>
    </citation>
    <scope>NUCLEOTIDE SEQUENCE [LARGE SCALE GENOMIC DNA]</scope>
</reference>
<gene>
    <name evidence="1" type="ORF">D8674_028795</name>
</gene>
<accession>A0A5N5HYA1</accession>
<reference evidence="1 2" key="1">
    <citation type="submission" date="2019-09" db="EMBL/GenBank/DDBJ databases">
        <authorList>
            <person name="Ou C."/>
        </authorList>
    </citation>
    <scope>NUCLEOTIDE SEQUENCE [LARGE SCALE GENOMIC DNA]</scope>
    <source>
        <strain evidence="1">S2</strain>
        <tissue evidence="1">Leaf</tissue>
    </source>
</reference>
<evidence type="ECO:0000313" key="1">
    <source>
        <dbReference type="EMBL" id="KAB2632548.1"/>
    </source>
</evidence>
<sequence length="68" mass="7750">MEWGMVGVAAMEERMLENWKGMHGKGICVVERMDGRTCEWQLGMIKEGNAWWPRHGCVCVHVADLFVG</sequence>
<comment type="caution">
    <text evidence="1">The sequence shown here is derived from an EMBL/GenBank/DDBJ whole genome shotgun (WGS) entry which is preliminary data.</text>
</comment>
<name>A0A5N5HYA1_9ROSA</name>
<proteinExistence type="predicted"/>
<protein>
    <submittedName>
        <fullName evidence="1">S2-RNase</fullName>
    </submittedName>
</protein>
<dbReference type="Proteomes" id="UP000327157">
    <property type="component" value="Chromosome 6"/>
</dbReference>